<reference evidence="1 2" key="1">
    <citation type="submission" date="2024-02" db="EMBL/GenBank/DDBJ databases">
        <title>Chromosome-scale genome assembly of the rough periwinkle Littorina saxatilis.</title>
        <authorList>
            <person name="De Jode A."/>
            <person name="Faria R."/>
            <person name="Formenti G."/>
            <person name="Sims Y."/>
            <person name="Smith T.P."/>
            <person name="Tracey A."/>
            <person name="Wood J.M.D."/>
            <person name="Zagrodzka Z.B."/>
            <person name="Johannesson K."/>
            <person name="Butlin R.K."/>
            <person name="Leder E.H."/>
        </authorList>
    </citation>
    <scope>NUCLEOTIDE SEQUENCE [LARGE SCALE GENOMIC DNA]</scope>
    <source>
        <strain evidence="1">Snail1</strain>
        <tissue evidence="1">Muscle</tissue>
    </source>
</reference>
<keyword evidence="2" id="KW-1185">Reference proteome</keyword>
<organism evidence="1 2">
    <name type="scientific">Littorina saxatilis</name>
    <dbReference type="NCBI Taxonomy" id="31220"/>
    <lineage>
        <taxon>Eukaryota</taxon>
        <taxon>Metazoa</taxon>
        <taxon>Spiralia</taxon>
        <taxon>Lophotrochozoa</taxon>
        <taxon>Mollusca</taxon>
        <taxon>Gastropoda</taxon>
        <taxon>Caenogastropoda</taxon>
        <taxon>Littorinimorpha</taxon>
        <taxon>Littorinoidea</taxon>
        <taxon>Littorinidae</taxon>
        <taxon>Littorina</taxon>
    </lineage>
</organism>
<dbReference type="EMBL" id="JBAMIC010000012">
    <property type="protein sequence ID" value="KAK7098887.1"/>
    <property type="molecule type" value="Genomic_DNA"/>
</dbReference>
<accession>A0AAN9B4P9</accession>
<evidence type="ECO:0000313" key="2">
    <source>
        <dbReference type="Proteomes" id="UP001374579"/>
    </source>
</evidence>
<dbReference type="Proteomes" id="UP001374579">
    <property type="component" value="Unassembled WGS sequence"/>
</dbReference>
<name>A0AAN9B4P9_9CAEN</name>
<sequence length="385" mass="44925">MATRQCLDEAFQRFQEEPLCQERYLVHNELGLSSDLHHVLAHPFYRDRLQYHRRITWSDIRNWEGRYHADDDYFIQIVKQWSKNSTIWCSPTLDVDLALGIPIERELQEAIQTIMLVPSLQRSPGLFLITFFRRDDLCHRLEEKTVYLAGSLRKSLTRIIPGRLPYILPLVFCVEGEVTFSVNKLKRAVRNAWNNNVHLHSPVNHQRRWSSCTLGLSHQFFALFQDAISLLQCLSDVPTVQFKESGRSITYFMDPSFTVAVHSITQRLVVNGRSRTRVSVDEYDYKVMCAIVEAARRLAFRGPTKLIYRDSFYITNAIVSSLESLNEQLAEVPDRLTVTARTGDSRWRPVAELRFAFEAEDYDKDRDSRLEFFHDDALLPPNHTK</sequence>
<evidence type="ECO:0000313" key="1">
    <source>
        <dbReference type="EMBL" id="KAK7098887.1"/>
    </source>
</evidence>
<proteinExistence type="predicted"/>
<comment type="caution">
    <text evidence="1">The sequence shown here is derived from an EMBL/GenBank/DDBJ whole genome shotgun (WGS) entry which is preliminary data.</text>
</comment>
<gene>
    <name evidence="1" type="ORF">V1264_003104</name>
</gene>
<protein>
    <submittedName>
        <fullName evidence="1">Uncharacterized protein</fullName>
    </submittedName>
</protein>
<dbReference type="AlphaFoldDB" id="A0AAN9B4P9"/>